<comment type="similarity">
    <text evidence="1">Belongs to the CinA family.</text>
</comment>
<dbReference type="AlphaFoldDB" id="A0A9D9HVV1"/>
<dbReference type="Pfam" id="PF00994">
    <property type="entry name" value="MoCF_biosynth"/>
    <property type="match status" value="1"/>
</dbReference>
<dbReference type="SUPFAM" id="SSF142433">
    <property type="entry name" value="CinA-like"/>
    <property type="match status" value="1"/>
</dbReference>
<dbReference type="CDD" id="cd00885">
    <property type="entry name" value="cinA"/>
    <property type="match status" value="1"/>
</dbReference>
<dbReference type="PIRSF" id="PIRSF006728">
    <property type="entry name" value="CinA"/>
    <property type="match status" value="1"/>
</dbReference>
<reference evidence="3" key="1">
    <citation type="submission" date="2020-10" db="EMBL/GenBank/DDBJ databases">
        <authorList>
            <person name="Gilroy R."/>
        </authorList>
    </citation>
    <scope>NUCLEOTIDE SEQUENCE</scope>
    <source>
        <strain evidence="3">G3-3990</strain>
    </source>
</reference>
<dbReference type="InterPro" id="IPR050101">
    <property type="entry name" value="CinA"/>
</dbReference>
<dbReference type="NCBIfam" id="TIGR00200">
    <property type="entry name" value="cinA_nterm"/>
    <property type="match status" value="1"/>
</dbReference>
<comment type="caution">
    <text evidence="3">The sequence shown here is derived from an EMBL/GenBank/DDBJ whole genome shotgun (WGS) entry which is preliminary data.</text>
</comment>
<dbReference type="InterPro" id="IPR001453">
    <property type="entry name" value="MoaB/Mog_dom"/>
</dbReference>
<name>A0A9D9HVV1_9BACT</name>
<dbReference type="SMART" id="SM00852">
    <property type="entry name" value="MoCF_biosynth"/>
    <property type="match status" value="1"/>
</dbReference>
<dbReference type="NCBIfam" id="TIGR00199">
    <property type="entry name" value="PncC_domain"/>
    <property type="match status" value="1"/>
</dbReference>
<organism evidence="3 4">
    <name type="scientific">Candidatus Gallipaludibacter merdavium</name>
    <dbReference type="NCBI Taxonomy" id="2840839"/>
    <lineage>
        <taxon>Bacteria</taxon>
        <taxon>Pseudomonadati</taxon>
        <taxon>Bacteroidota</taxon>
        <taxon>Bacteroidia</taxon>
        <taxon>Bacteroidales</taxon>
        <taxon>Candidatus Gallipaludibacter</taxon>
    </lineage>
</organism>
<gene>
    <name evidence="3" type="ORF">IAA73_11465</name>
</gene>
<dbReference type="NCBIfam" id="TIGR00177">
    <property type="entry name" value="molyb_syn"/>
    <property type="match status" value="1"/>
</dbReference>
<dbReference type="EMBL" id="JADIMG010000105">
    <property type="protein sequence ID" value="MBO8460928.1"/>
    <property type="molecule type" value="Genomic_DNA"/>
</dbReference>
<dbReference type="NCBIfam" id="NF001813">
    <property type="entry name" value="PRK00549.1"/>
    <property type="match status" value="1"/>
</dbReference>
<dbReference type="Pfam" id="PF18146">
    <property type="entry name" value="CinA_KH"/>
    <property type="match status" value="1"/>
</dbReference>
<evidence type="ECO:0000313" key="4">
    <source>
        <dbReference type="Proteomes" id="UP000823641"/>
    </source>
</evidence>
<dbReference type="PANTHER" id="PTHR13939:SF0">
    <property type="entry name" value="NMN AMIDOHYDROLASE-LIKE PROTEIN YFAY"/>
    <property type="match status" value="1"/>
</dbReference>
<dbReference type="InterPro" id="IPR041424">
    <property type="entry name" value="CinA_KH"/>
</dbReference>
<accession>A0A9D9HVV1</accession>
<dbReference type="PANTHER" id="PTHR13939">
    <property type="entry name" value="NICOTINAMIDE-NUCLEOTIDE AMIDOHYDROLASE PNCC"/>
    <property type="match status" value="1"/>
</dbReference>
<proteinExistence type="inferred from homology"/>
<dbReference type="InterPro" id="IPR036425">
    <property type="entry name" value="MoaB/Mog-like_dom_sf"/>
</dbReference>
<dbReference type="HAMAP" id="MF_00226_B">
    <property type="entry name" value="CinA_B"/>
    <property type="match status" value="1"/>
</dbReference>
<reference evidence="3" key="2">
    <citation type="journal article" date="2021" name="PeerJ">
        <title>Extensive microbial diversity within the chicken gut microbiome revealed by metagenomics and culture.</title>
        <authorList>
            <person name="Gilroy R."/>
            <person name="Ravi A."/>
            <person name="Getino M."/>
            <person name="Pursley I."/>
            <person name="Horton D.L."/>
            <person name="Alikhan N.F."/>
            <person name="Baker D."/>
            <person name="Gharbi K."/>
            <person name="Hall N."/>
            <person name="Watson M."/>
            <person name="Adriaenssens E.M."/>
            <person name="Foster-Nyarko E."/>
            <person name="Jarju S."/>
            <person name="Secka A."/>
            <person name="Antonio M."/>
            <person name="Oren A."/>
            <person name="Chaudhuri R.R."/>
            <person name="La Ragione R."/>
            <person name="Hildebrand F."/>
            <person name="Pallen M.J."/>
        </authorList>
    </citation>
    <scope>NUCLEOTIDE SEQUENCE</scope>
    <source>
        <strain evidence="3">G3-3990</strain>
    </source>
</reference>
<protein>
    <recommendedName>
        <fullName evidence="1">CinA-like protein</fullName>
    </recommendedName>
</protein>
<dbReference type="Gene3D" id="3.90.950.20">
    <property type="entry name" value="CinA-like"/>
    <property type="match status" value="1"/>
</dbReference>
<evidence type="ECO:0000256" key="1">
    <source>
        <dbReference type="HAMAP-Rule" id="MF_00226"/>
    </source>
</evidence>
<sequence length="419" mass="45964">MKTIEVEIITIGDEILIGQIVDTNSAWMGVELNKQGFDIVQITSVKDNAAHITQAIDNALTRADVVLMTGGIGPTKDDITKQTLCKYFNTELVFSQAVYDNIEQLFKNRPNVMNPLTAAQAMVPKTCTVIQNEVGTAPVTWFEKGNKVIVSMPGVPYEMKHNMTHHIIPRLQEHFKTANILHLTTLVYGIPESQLAIRLTDWENALPAHMHLAYLPNNGLIKLRLSGTGDDKARLLEEMQQRIQQLPDIIGEAIVAYEDITQEALLGKLLTQHHATVATAESCTGGNIAHLITSIPGSSNYFKGSVVAYANETKINVLQVNPQDIEHHGAVSREVVEQMATGVRTLLHTDYAVATSGIAGPDGGTAEKPVGTIWIAVSGPNGTCSQLFQCGKLREQNINRSTQAAFFMLIQQIKRDNRP</sequence>
<dbReference type="SUPFAM" id="SSF53218">
    <property type="entry name" value="Molybdenum cofactor biosynthesis proteins"/>
    <property type="match status" value="1"/>
</dbReference>
<dbReference type="InterPro" id="IPR008135">
    <property type="entry name" value="Competence-induced_CinA"/>
</dbReference>
<evidence type="ECO:0000313" key="3">
    <source>
        <dbReference type="EMBL" id="MBO8460928.1"/>
    </source>
</evidence>
<dbReference type="Proteomes" id="UP000823641">
    <property type="component" value="Unassembled WGS sequence"/>
</dbReference>
<dbReference type="Gene3D" id="3.40.980.10">
    <property type="entry name" value="MoaB/Mog-like domain"/>
    <property type="match status" value="1"/>
</dbReference>
<evidence type="ECO:0000259" key="2">
    <source>
        <dbReference type="SMART" id="SM00852"/>
    </source>
</evidence>
<dbReference type="Pfam" id="PF02464">
    <property type="entry name" value="CinA"/>
    <property type="match status" value="1"/>
</dbReference>
<dbReference type="InterPro" id="IPR008136">
    <property type="entry name" value="CinA_C"/>
</dbReference>
<dbReference type="InterPro" id="IPR036653">
    <property type="entry name" value="CinA-like_C"/>
</dbReference>
<feature type="domain" description="MoaB/Mog" evidence="2">
    <location>
        <begin position="7"/>
        <end position="174"/>
    </location>
</feature>